<dbReference type="InterPro" id="IPR014729">
    <property type="entry name" value="Rossmann-like_a/b/a_fold"/>
</dbReference>
<dbReference type="Pfam" id="PF02698">
    <property type="entry name" value="DUF218"/>
    <property type="match status" value="1"/>
</dbReference>
<name>A0ABT5SZH0_9PSEU</name>
<reference evidence="3 4" key="1">
    <citation type="submission" date="2023-02" db="EMBL/GenBank/DDBJ databases">
        <title>Genome sequencing required for Actinomycetospora new species description.</title>
        <authorList>
            <person name="Saimee Y."/>
            <person name="Duangmal K."/>
        </authorList>
    </citation>
    <scope>NUCLEOTIDE SEQUENCE [LARGE SCALE GENOMIC DNA]</scope>
    <source>
        <strain evidence="3 4">DW7H6</strain>
    </source>
</reference>
<keyword evidence="1" id="KW-0812">Transmembrane</keyword>
<evidence type="ECO:0000259" key="2">
    <source>
        <dbReference type="Pfam" id="PF02698"/>
    </source>
</evidence>
<comment type="caution">
    <text evidence="3">The sequence shown here is derived from an EMBL/GenBank/DDBJ whole genome shotgun (WGS) entry which is preliminary data.</text>
</comment>
<keyword evidence="4" id="KW-1185">Reference proteome</keyword>
<organism evidence="3 4">
    <name type="scientific">Actinomycetospora lemnae</name>
    <dbReference type="NCBI Taxonomy" id="3019891"/>
    <lineage>
        <taxon>Bacteria</taxon>
        <taxon>Bacillati</taxon>
        <taxon>Actinomycetota</taxon>
        <taxon>Actinomycetes</taxon>
        <taxon>Pseudonocardiales</taxon>
        <taxon>Pseudonocardiaceae</taxon>
        <taxon>Actinomycetospora</taxon>
    </lineage>
</organism>
<dbReference type="Gene3D" id="3.40.50.620">
    <property type="entry name" value="HUPs"/>
    <property type="match status" value="1"/>
</dbReference>
<gene>
    <name evidence="3" type="ORF">PGB27_17385</name>
</gene>
<evidence type="ECO:0000313" key="3">
    <source>
        <dbReference type="EMBL" id="MDD7967113.1"/>
    </source>
</evidence>
<dbReference type="CDD" id="cd06259">
    <property type="entry name" value="YdcF-like"/>
    <property type="match status" value="1"/>
</dbReference>
<accession>A0ABT5SZH0</accession>
<proteinExistence type="predicted"/>
<evidence type="ECO:0000256" key="1">
    <source>
        <dbReference type="SAM" id="Phobius"/>
    </source>
</evidence>
<dbReference type="PANTHER" id="PTHR30336">
    <property type="entry name" value="INNER MEMBRANE PROTEIN, PROBABLE PERMEASE"/>
    <property type="match status" value="1"/>
</dbReference>
<dbReference type="RefSeq" id="WP_274201644.1">
    <property type="nucleotide sequence ID" value="NZ_JAQZAO010000007.1"/>
</dbReference>
<evidence type="ECO:0000313" key="4">
    <source>
        <dbReference type="Proteomes" id="UP001300763"/>
    </source>
</evidence>
<feature type="domain" description="DUF218" evidence="2">
    <location>
        <begin position="63"/>
        <end position="208"/>
    </location>
</feature>
<dbReference type="InterPro" id="IPR051599">
    <property type="entry name" value="Cell_Envelope_Assoc"/>
</dbReference>
<dbReference type="Proteomes" id="UP001300763">
    <property type="component" value="Unassembled WGS sequence"/>
</dbReference>
<keyword evidence="1" id="KW-1133">Transmembrane helix</keyword>
<feature type="transmembrane region" description="Helical" evidence="1">
    <location>
        <begin position="31"/>
        <end position="51"/>
    </location>
</feature>
<dbReference type="EMBL" id="JAQZAO010000007">
    <property type="protein sequence ID" value="MDD7967113.1"/>
    <property type="molecule type" value="Genomic_DNA"/>
</dbReference>
<dbReference type="PANTHER" id="PTHR30336:SF20">
    <property type="entry name" value="DUF218 DOMAIN-CONTAINING PROTEIN"/>
    <property type="match status" value="1"/>
</dbReference>
<protein>
    <submittedName>
        <fullName evidence="3">YdcF family protein</fullName>
    </submittedName>
</protein>
<dbReference type="InterPro" id="IPR003848">
    <property type="entry name" value="DUF218"/>
</dbReference>
<keyword evidence="1" id="KW-0472">Membrane</keyword>
<sequence>MSRPDPTAGPRPASSDTGGTARAALAWAPRVVVGAIVVALLLVGGTAVRVWQLGRVDERQPVDMIVVLGAAQYDGRPSPVFRARLQHALELYEEGVAPRIVTVGGAAAGDAFTEAQAGQQWLVENGVPGQALLPVDEGRDTYESFEAVAGVAEVRGWRSAVLVSDPWHSLRSRTMADDVGLEATTSPTKRGPVVQTRETQFRYIVRETGALIYYHLTHGSPDFSDPGLG</sequence>